<keyword evidence="8 9" id="KW-0472">Membrane</keyword>
<evidence type="ECO:0000256" key="9">
    <source>
        <dbReference type="HAMAP-Rule" id="MF_00161"/>
    </source>
</evidence>
<dbReference type="NCBIfam" id="TIGR00077">
    <property type="entry name" value="lspA"/>
    <property type="match status" value="1"/>
</dbReference>
<feature type="transmembrane region" description="Helical" evidence="9">
    <location>
        <begin position="146"/>
        <end position="171"/>
    </location>
</feature>
<keyword evidence="5 9" id="KW-0064">Aspartyl protease</keyword>
<evidence type="ECO:0000256" key="3">
    <source>
        <dbReference type="ARBA" id="ARBA00022670"/>
    </source>
</evidence>
<dbReference type="PROSITE" id="PS00855">
    <property type="entry name" value="SPASE_II"/>
    <property type="match status" value="1"/>
</dbReference>
<feature type="active site" evidence="9">
    <location>
        <position position="142"/>
    </location>
</feature>
<dbReference type="AlphaFoldDB" id="A0A2Y9C132"/>
<sequence length="189" mass="20284">MHGMQTEAGTPIGAHQTESTRPRRRTIALLVGVAVLGYTLDQLTKAWAVRSLQPGVPKPVIGELLQLELVRNPGAAFSFATNATWVLTVIAIVVIGVVCFIARRLRSWPWALALGLLLAGALGNLTDRFVRPPGGGQGHVIDFLRLPHWPVFNVADMCVVTAACLIALLAFRGVGIDGQRQHDVPDDAS</sequence>
<feature type="active site" evidence="9">
    <location>
        <position position="156"/>
    </location>
</feature>
<dbReference type="InterPro" id="IPR001872">
    <property type="entry name" value="Peptidase_A8"/>
</dbReference>
<keyword evidence="7 9" id="KW-1133">Transmembrane helix</keyword>
<keyword evidence="3 9" id="KW-0645">Protease</keyword>
<organism evidence="13 14">
    <name type="scientific">Branchiibius hedensis</name>
    <dbReference type="NCBI Taxonomy" id="672460"/>
    <lineage>
        <taxon>Bacteria</taxon>
        <taxon>Bacillati</taxon>
        <taxon>Actinomycetota</taxon>
        <taxon>Actinomycetes</taxon>
        <taxon>Micrococcales</taxon>
        <taxon>Dermacoccaceae</taxon>
        <taxon>Branchiibius</taxon>
    </lineage>
</organism>
<feature type="transmembrane region" description="Helical" evidence="9">
    <location>
        <begin position="27"/>
        <end position="48"/>
    </location>
</feature>
<evidence type="ECO:0000256" key="8">
    <source>
        <dbReference type="ARBA" id="ARBA00023136"/>
    </source>
</evidence>
<dbReference type="Proteomes" id="UP000250028">
    <property type="component" value="Unassembled WGS sequence"/>
</dbReference>
<gene>
    <name evidence="9" type="primary">lspA</name>
    <name evidence="13" type="ORF">SAMN04489750_0867</name>
</gene>
<feature type="transmembrane region" description="Helical" evidence="9">
    <location>
        <begin position="108"/>
        <end position="126"/>
    </location>
</feature>
<evidence type="ECO:0000256" key="5">
    <source>
        <dbReference type="ARBA" id="ARBA00022750"/>
    </source>
</evidence>
<protein>
    <recommendedName>
        <fullName evidence="9">Lipoprotein signal peptidase</fullName>
        <ecNumber evidence="9">3.4.23.36</ecNumber>
    </recommendedName>
    <alternativeName>
        <fullName evidence="9">Prolipoprotein signal peptidase</fullName>
    </alternativeName>
    <alternativeName>
        <fullName evidence="9">Signal peptidase II</fullName>
        <shortName evidence="9">SPase II</shortName>
    </alternativeName>
</protein>
<evidence type="ECO:0000256" key="12">
    <source>
        <dbReference type="SAM" id="MobiDB-lite"/>
    </source>
</evidence>
<comment type="subcellular location">
    <subcellularLocation>
        <location evidence="9">Cell membrane</location>
        <topology evidence="9">Multi-pass membrane protein</topology>
    </subcellularLocation>
</comment>
<evidence type="ECO:0000313" key="13">
    <source>
        <dbReference type="EMBL" id="SSA33583.1"/>
    </source>
</evidence>
<dbReference type="Pfam" id="PF01252">
    <property type="entry name" value="Peptidase_A8"/>
    <property type="match status" value="1"/>
</dbReference>
<comment type="function">
    <text evidence="9 10">This protein specifically catalyzes the removal of signal peptides from prolipoproteins.</text>
</comment>
<dbReference type="GO" id="GO:0005886">
    <property type="term" value="C:plasma membrane"/>
    <property type="evidence" value="ECO:0007669"/>
    <property type="project" value="UniProtKB-SubCell"/>
</dbReference>
<dbReference type="EMBL" id="UESZ01000001">
    <property type="protein sequence ID" value="SSA33583.1"/>
    <property type="molecule type" value="Genomic_DNA"/>
</dbReference>
<comment type="catalytic activity">
    <reaction evidence="9 10">
        <text>Release of signal peptides from bacterial membrane prolipoproteins. Hydrolyzes -Xaa-Yaa-Zaa-|-(S,diacylglyceryl)Cys-, in which Xaa is hydrophobic (preferably Leu), and Yaa (Ala or Ser) and Zaa (Gly or Ala) have small, neutral side chains.</text>
        <dbReference type="EC" id="3.4.23.36"/>
    </reaction>
</comment>
<dbReference type="PRINTS" id="PR00781">
    <property type="entry name" value="LIPOSIGPTASE"/>
</dbReference>
<dbReference type="GO" id="GO:0004190">
    <property type="term" value="F:aspartic-type endopeptidase activity"/>
    <property type="evidence" value="ECO:0007669"/>
    <property type="project" value="UniProtKB-UniRule"/>
</dbReference>
<comment type="similarity">
    <text evidence="1 9 11">Belongs to the peptidase A8 family.</text>
</comment>
<keyword evidence="2 9" id="KW-1003">Cell membrane</keyword>
<comment type="pathway">
    <text evidence="9">Protein modification; lipoprotein biosynthesis (signal peptide cleavage).</text>
</comment>
<keyword evidence="4 9" id="KW-0812">Transmembrane</keyword>
<dbReference type="PANTHER" id="PTHR33695">
    <property type="entry name" value="LIPOPROTEIN SIGNAL PEPTIDASE"/>
    <property type="match status" value="1"/>
</dbReference>
<evidence type="ECO:0000256" key="11">
    <source>
        <dbReference type="RuleBase" id="RU004181"/>
    </source>
</evidence>
<proteinExistence type="inferred from homology"/>
<dbReference type="HAMAP" id="MF_00161">
    <property type="entry name" value="LspA"/>
    <property type="match status" value="1"/>
</dbReference>
<keyword evidence="14" id="KW-1185">Reference proteome</keyword>
<dbReference type="GO" id="GO:0006508">
    <property type="term" value="P:proteolysis"/>
    <property type="evidence" value="ECO:0007669"/>
    <property type="project" value="UniProtKB-KW"/>
</dbReference>
<accession>A0A2Y9C132</accession>
<evidence type="ECO:0000256" key="10">
    <source>
        <dbReference type="RuleBase" id="RU000594"/>
    </source>
</evidence>
<feature type="transmembrane region" description="Helical" evidence="9">
    <location>
        <begin position="75"/>
        <end position="101"/>
    </location>
</feature>
<keyword evidence="6 9" id="KW-0378">Hydrolase</keyword>
<dbReference type="EC" id="3.4.23.36" evidence="9"/>
<dbReference type="PANTHER" id="PTHR33695:SF1">
    <property type="entry name" value="LIPOPROTEIN SIGNAL PEPTIDASE"/>
    <property type="match status" value="1"/>
</dbReference>
<feature type="region of interest" description="Disordered" evidence="12">
    <location>
        <begin position="1"/>
        <end position="20"/>
    </location>
</feature>
<evidence type="ECO:0000256" key="6">
    <source>
        <dbReference type="ARBA" id="ARBA00022801"/>
    </source>
</evidence>
<evidence type="ECO:0000313" key="14">
    <source>
        <dbReference type="Proteomes" id="UP000250028"/>
    </source>
</evidence>
<evidence type="ECO:0000256" key="7">
    <source>
        <dbReference type="ARBA" id="ARBA00022989"/>
    </source>
</evidence>
<evidence type="ECO:0000256" key="1">
    <source>
        <dbReference type="ARBA" id="ARBA00006139"/>
    </source>
</evidence>
<reference evidence="14" key="1">
    <citation type="submission" date="2016-10" db="EMBL/GenBank/DDBJ databases">
        <authorList>
            <person name="Varghese N."/>
            <person name="Submissions S."/>
        </authorList>
    </citation>
    <scope>NUCLEOTIDE SEQUENCE [LARGE SCALE GENOMIC DNA]</scope>
    <source>
        <strain evidence="14">DSM 22951</strain>
    </source>
</reference>
<name>A0A2Y9C132_9MICO</name>
<evidence type="ECO:0000256" key="2">
    <source>
        <dbReference type="ARBA" id="ARBA00022475"/>
    </source>
</evidence>
<evidence type="ECO:0000256" key="4">
    <source>
        <dbReference type="ARBA" id="ARBA00022692"/>
    </source>
</evidence>
<dbReference type="UniPathway" id="UPA00665"/>